<sequence>MKTTHNKISALLILFLLSTSMIHAQDGPYYTVTTWKIEIPENGSNAEFNTLLKEFSQKVVAPNQHIVSERTMRHTSGSDSRDLVIITEYANWNAIDAAATRQGELISTAWGSDAARKEFFGKFNKYFLMHTDEIYSGMPELSKK</sequence>
<gene>
    <name evidence="2" type="ORF">QRD02_10815</name>
</gene>
<dbReference type="RefSeq" id="WP_290254958.1">
    <property type="nucleotide sequence ID" value="NZ_JAUGQQ010000006.1"/>
</dbReference>
<dbReference type="Proteomes" id="UP001244787">
    <property type="component" value="Unassembled WGS sequence"/>
</dbReference>
<evidence type="ECO:0000313" key="3">
    <source>
        <dbReference type="Proteomes" id="UP001244787"/>
    </source>
</evidence>
<keyword evidence="3" id="KW-1185">Reference proteome</keyword>
<keyword evidence="1" id="KW-0732">Signal</keyword>
<organism evidence="2 3">
    <name type="scientific">Aequorivita aurantiaca</name>
    <dbReference type="NCBI Taxonomy" id="3053356"/>
    <lineage>
        <taxon>Bacteria</taxon>
        <taxon>Pseudomonadati</taxon>
        <taxon>Bacteroidota</taxon>
        <taxon>Flavobacteriia</taxon>
        <taxon>Flavobacteriales</taxon>
        <taxon>Flavobacteriaceae</taxon>
        <taxon>Aequorivita</taxon>
    </lineage>
</organism>
<feature type="signal peptide" evidence="1">
    <location>
        <begin position="1"/>
        <end position="24"/>
    </location>
</feature>
<dbReference type="EMBL" id="JAUGQQ010000006">
    <property type="protein sequence ID" value="MDN3724876.1"/>
    <property type="molecule type" value="Genomic_DNA"/>
</dbReference>
<feature type="chain" id="PRO_5046116187" description="ABM domain-containing protein" evidence="1">
    <location>
        <begin position="25"/>
        <end position="144"/>
    </location>
</feature>
<accession>A0ABT8DHJ1</accession>
<evidence type="ECO:0008006" key="4">
    <source>
        <dbReference type="Google" id="ProtNLM"/>
    </source>
</evidence>
<reference evidence="2 3" key="1">
    <citation type="submission" date="2023-06" db="EMBL/GenBank/DDBJ databases">
        <authorList>
            <person name="Ye Y.-Q."/>
            <person name="Du Z.-J."/>
        </authorList>
    </citation>
    <scope>NUCLEOTIDE SEQUENCE [LARGE SCALE GENOMIC DNA]</scope>
    <source>
        <strain evidence="2 3">SDUM287046</strain>
    </source>
</reference>
<name>A0ABT8DHJ1_9FLAO</name>
<proteinExistence type="predicted"/>
<evidence type="ECO:0000313" key="2">
    <source>
        <dbReference type="EMBL" id="MDN3724876.1"/>
    </source>
</evidence>
<protein>
    <recommendedName>
        <fullName evidence="4">ABM domain-containing protein</fullName>
    </recommendedName>
</protein>
<comment type="caution">
    <text evidence="2">The sequence shown here is derived from an EMBL/GenBank/DDBJ whole genome shotgun (WGS) entry which is preliminary data.</text>
</comment>
<evidence type="ECO:0000256" key="1">
    <source>
        <dbReference type="SAM" id="SignalP"/>
    </source>
</evidence>